<accession>A0AAD6V7S0</accession>
<comment type="caution">
    <text evidence="2">The sequence shown here is derived from an EMBL/GenBank/DDBJ whole genome shotgun (WGS) entry which is preliminary data.</text>
</comment>
<keyword evidence="3" id="KW-1185">Reference proteome</keyword>
<gene>
    <name evidence="2" type="ORF">GGX14DRAFT_399677</name>
</gene>
<dbReference type="Proteomes" id="UP001219525">
    <property type="component" value="Unassembled WGS sequence"/>
</dbReference>
<evidence type="ECO:0000313" key="3">
    <source>
        <dbReference type="Proteomes" id="UP001219525"/>
    </source>
</evidence>
<dbReference type="EMBL" id="JARJCW010000056">
    <property type="protein sequence ID" value="KAJ7202105.1"/>
    <property type="molecule type" value="Genomic_DNA"/>
</dbReference>
<dbReference type="AlphaFoldDB" id="A0AAD6V7S0"/>
<evidence type="ECO:0000256" key="1">
    <source>
        <dbReference type="SAM" id="MobiDB-lite"/>
    </source>
</evidence>
<feature type="region of interest" description="Disordered" evidence="1">
    <location>
        <begin position="235"/>
        <end position="256"/>
    </location>
</feature>
<sequence length="256" mass="28234">MHIHSGGADERMPSCRWSLRHNLRGHVHVHKSRLGQLPVSAAAGKVGYIALSFFWEIVGMTNEPPPSIQALTQMQVFFDGRYFDPAQQQSSSSGPSGTRSGAHTALSTQQRPSRTVFDYSFTKPAADGQGATKGKMAFDRTVDTEHFLATLRRNMALPDDAPVGWKPSDDAKLALAHPLAMRDDVRAATEQVCGIKENPRHQKDVFLKVIDLQPKAQVCGEDLVFLLTSIRRHRTKEPKETELPSAKHMAATAASR</sequence>
<reference evidence="2" key="1">
    <citation type="submission" date="2023-03" db="EMBL/GenBank/DDBJ databases">
        <title>Massive genome expansion in bonnet fungi (Mycena s.s.) driven by repeated elements and novel gene families across ecological guilds.</title>
        <authorList>
            <consortium name="Lawrence Berkeley National Laboratory"/>
            <person name="Harder C.B."/>
            <person name="Miyauchi S."/>
            <person name="Viragh M."/>
            <person name="Kuo A."/>
            <person name="Thoen E."/>
            <person name="Andreopoulos B."/>
            <person name="Lu D."/>
            <person name="Skrede I."/>
            <person name="Drula E."/>
            <person name="Henrissat B."/>
            <person name="Morin E."/>
            <person name="Kohler A."/>
            <person name="Barry K."/>
            <person name="LaButti K."/>
            <person name="Morin E."/>
            <person name="Salamov A."/>
            <person name="Lipzen A."/>
            <person name="Mereny Z."/>
            <person name="Hegedus B."/>
            <person name="Baldrian P."/>
            <person name="Stursova M."/>
            <person name="Weitz H."/>
            <person name="Taylor A."/>
            <person name="Grigoriev I.V."/>
            <person name="Nagy L.G."/>
            <person name="Martin F."/>
            <person name="Kauserud H."/>
        </authorList>
    </citation>
    <scope>NUCLEOTIDE SEQUENCE</scope>
    <source>
        <strain evidence="2">9144</strain>
    </source>
</reference>
<evidence type="ECO:0000313" key="2">
    <source>
        <dbReference type="EMBL" id="KAJ7202105.1"/>
    </source>
</evidence>
<proteinExistence type="predicted"/>
<name>A0AAD6V7S0_9AGAR</name>
<organism evidence="2 3">
    <name type="scientific">Mycena pura</name>
    <dbReference type="NCBI Taxonomy" id="153505"/>
    <lineage>
        <taxon>Eukaryota</taxon>
        <taxon>Fungi</taxon>
        <taxon>Dikarya</taxon>
        <taxon>Basidiomycota</taxon>
        <taxon>Agaricomycotina</taxon>
        <taxon>Agaricomycetes</taxon>
        <taxon>Agaricomycetidae</taxon>
        <taxon>Agaricales</taxon>
        <taxon>Marasmiineae</taxon>
        <taxon>Mycenaceae</taxon>
        <taxon>Mycena</taxon>
    </lineage>
</organism>
<feature type="region of interest" description="Disordered" evidence="1">
    <location>
        <begin position="85"/>
        <end position="112"/>
    </location>
</feature>
<feature type="compositionally biased region" description="Low complexity" evidence="1">
    <location>
        <begin position="87"/>
        <end position="101"/>
    </location>
</feature>
<protein>
    <submittedName>
        <fullName evidence="2">Uncharacterized protein</fullName>
    </submittedName>
</protein>